<dbReference type="NCBIfam" id="NF033545">
    <property type="entry name" value="transpos_IS630"/>
    <property type="match status" value="1"/>
</dbReference>
<name>A0A1Z4LJU7_9CYAN</name>
<dbReference type="Proteomes" id="UP000218418">
    <property type="component" value="Chromosome"/>
</dbReference>
<organism evidence="2 3">
    <name type="scientific">Calothrix parasitica NIES-267</name>
    <dbReference type="NCBI Taxonomy" id="1973488"/>
    <lineage>
        <taxon>Bacteria</taxon>
        <taxon>Bacillati</taxon>
        <taxon>Cyanobacteriota</taxon>
        <taxon>Cyanophyceae</taxon>
        <taxon>Nostocales</taxon>
        <taxon>Calotrichaceae</taxon>
        <taxon>Calothrix</taxon>
    </lineage>
</organism>
<evidence type="ECO:0000259" key="1">
    <source>
        <dbReference type="Pfam" id="PF13358"/>
    </source>
</evidence>
<dbReference type="Pfam" id="PF13358">
    <property type="entry name" value="DDE_3"/>
    <property type="match status" value="1"/>
</dbReference>
<dbReference type="InterPro" id="IPR036397">
    <property type="entry name" value="RNaseH_sf"/>
</dbReference>
<evidence type="ECO:0000313" key="3">
    <source>
        <dbReference type="Proteomes" id="UP000218418"/>
    </source>
</evidence>
<protein>
    <submittedName>
        <fullName evidence="2">Transposase and inactivated derivatives-like protein</fullName>
    </submittedName>
</protein>
<evidence type="ECO:0000313" key="2">
    <source>
        <dbReference type="EMBL" id="BAY81513.1"/>
    </source>
</evidence>
<dbReference type="InterPro" id="IPR038717">
    <property type="entry name" value="Tc1-like_DDE_dom"/>
</dbReference>
<dbReference type="GO" id="GO:0003676">
    <property type="term" value="F:nucleic acid binding"/>
    <property type="evidence" value="ECO:0007669"/>
    <property type="project" value="InterPro"/>
</dbReference>
<reference evidence="2 3" key="1">
    <citation type="submission" date="2017-06" db="EMBL/GenBank/DDBJ databases">
        <title>Genome sequencing of cyanobaciteial culture collection at National Institute for Environmental Studies (NIES).</title>
        <authorList>
            <person name="Hirose Y."/>
            <person name="Shimura Y."/>
            <person name="Fujisawa T."/>
            <person name="Nakamura Y."/>
            <person name="Kawachi M."/>
        </authorList>
    </citation>
    <scope>NUCLEOTIDE SEQUENCE [LARGE SCALE GENOMIC DNA]</scope>
    <source>
        <strain evidence="2 3">NIES-267</strain>
    </source>
</reference>
<dbReference type="AlphaFoldDB" id="A0A1Z4LJU7"/>
<feature type="domain" description="Tc1-like transposase DDE" evidence="1">
    <location>
        <begin position="30"/>
        <end position="164"/>
    </location>
</feature>
<dbReference type="PANTHER" id="PTHR46564:SF1">
    <property type="entry name" value="TRANSPOSASE"/>
    <property type="match status" value="1"/>
</dbReference>
<keyword evidence="3" id="KW-1185">Reference proteome</keyword>
<dbReference type="EMBL" id="AP018227">
    <property type="protein sequence ID" value="BAY81513.1"/>
    <property type="molecule type" value="Genomic_DNA"/>
</dbReference>
<sequence length="200" mass="22555">MHAAEQDTERVKKLRQDYWENIRTIELNNLVFIDESGVNIAMTRLHARALKGERAHGSRPDKRGKNVTIIGAIALKGIVGSMSFKGGNDKNAFETYVNKVLVPNLWEGACVVMDNFSSHKVAGIKEAIESVGAHLIYLSPYSPDFSPIENFWSKVKEFLRSQETRTYLDLDKAITEAFETISLNDIFGWFQHCGYCIAPN</sequence>
<dbReference type="InterPro" id="IPR047655">
    <property type="entry name" value="Transpos_IS630-like"/>
</dbReference>
<gene>
    <name evidence="2" type="ORF">NIES267_09900</name>
</gene>
<proteinExistence type="predicted"/>
<accession>A0A1Z4LJU7</accession>
<dbReference type="PANTHER" id="PTHR46564">
    <property type="entry name" value="TRANSPOSASE"/>
    <property type="match status" value="1"/>
</dbReference>
<dbReference type="OrthoDB" id="427021at2"/>
<dbReference type="Gene3D" id="3.30.420.10">
    <property type="entry name" value="Ribonuclease H-like superfamily/Ribonuclease H"/>
    <property type="match status" value="1"/>
</dbReference>